<reference evidence="2" key="1">
    <citation type="journal article" date="2021" name="Front. Plant Sci.">
        <title>Chromosome-Scale Genome Assembly for Chinese Sour Jujube and Insights Into Its Genome Evolution and Domestication Signature.</title>
        <authorList>
            <person name="Shen L.-Y."/>
            <person name="Luo H."/>
            <person name="Wang X.-L."/>
            <person name="Wang X.-M."/>
            <person name="Qiu X.-J."/>
            <person name="Liu H."/>
            <person name="Zhou S.-S."/>
            <person name="Jia K.-H."/>
            <person name="Nie S."/>
            <person name="Bao Y.-T."/>
            <person name="Zhang R.-G."/>
            <person name="Yun Q.-Z."/>
            <person name="Chai Y.-H."/>
            <person name="Lu J.-Y."/>
            <person name="Li Y."/>
            <person name="Zhao S.-W."/>
            <person name="Mao J.-F."/>
            <person name="Jia S.-G."/>
            <person name="Mao Y.-M."/>
        </authorList>
    </citation>
    <scope>NUCLEOTIDE SEQUENCE</scope>
    <source>
        <strain evidence="2">AT0</strain>
        <tissue evidence="2">Leaf</tissue>
    </source>
</reference>
<keyword evidence="1" id="KW-0812">Transmembrane</keyword>
<comment type="caution">
    <text evidence="2">The sequence shown here is derived from an EMBL/GenBank/DDBJ whole genome shotgun (WGS) entry which is preliminary data.</text>
</comment>
<evidence type="ECO:0000313" key="3">
    <source>
        <dbReference type="Proteomes" id="UP000813462"/>
    </source>
</evidence>
<evidence type="ECO:0000256" key="1">
    <source>
        <dbReference type="SAM" id="Phobius"/>
    </source>
</evidence>
<organism evidence="2 3">
    <name type="scientific">Ziziphus jujuba var. spinosa</name>
    <dbReference type="NCBI Taxonomy" id="714518"/>
    <lineage>
        <taxon>Eukaryota</taxon>
        <taxon>Viridiplantae</taxon>
        <taxon>Streptophyta</taxon>
        <taxon>Embryophyta</taxon>
        <taxon>Tracheophyta</taxon>
        <taxon>Spermatophyta</taxon>
        <taxon>Magnoliopsida</taxon>
        <taxon>eudicotyledons</taxon>
        <taxon>Gunneridae</taxon>
        <taxon>Pentapetalae</taxon>
        <taxon>rosids</taxon>
        <taxon>fabids</taxon>
        <taxon>Rosales</taxon>
        <taxon>Rhamnaceae</taxon>
        <taxon>Paliureae</taxon>
        <taxon>Ziziphus</taxon>
    </lineage>
</organism>
<dbReference type="EMBL" id="JAEACU010000002">
    <property type="protein sequence ID" value="KAH7542394.1"/>
    <property type="molecule type" value="Genomic_DNA"/>
</dbReference>
<name>A0A978VU99_ZIZJJ</name>
<keyword evidence="1" id="KW-1133">Transmembrane helix</keyword>
<dbReference type="AlphaFoldDB" id="A0A978VU99"/>
<evidence type="ECO:0000313" key="2">
    <source>
        <dbReference type="EMBL" id="KAH7542394.1"/>
    </source>
</evidence>
<dbReference type="Proteomes" id="UP000813462">
    <property type="component" value="Unassembled WGS sequence"/>
</dbReference>
<proteinExistence type="predicted"/>
<protein>
    <submittedName>
        <fullName evidence="2">Uncharacterized protein</fullName>
    </submittedName>
</protein>
<gene>
    <name evidence="2" type="ORF">FEM48_Zijuj02G0068800</name>
</gene>
<feature type="transmembrane region" description="Helical" evidence="1">
    <location>
        <begin position="114"/>
        <end position="133"/>
    </location>
</feature>
<keyword evidence="1" id="KW-0472">Membrane</keyword>
<sequence>MNELKDLSGSGFRFRASLRILDQGGQSALAFVVKDDFGRILFLESKICNNNTLYEAEVFLNGLQKLLQRKTRIKADVEVNQEKMAAAADIVGSRKDHRWSLHGLTALVTGGTEGIGNSFFSMFFFPLFLFYFFSQYQI</sequence>
<accession>A0A978VU99</accession>